<dbReference type="NCBIfam" id="TIGR02232">
    <property type="entry name" value="myxo_disulf_rpt"/>
    <property type="match status" value="2"/>
</dbReference>
<dbReference type="RefSeq" id="XP_001429531.1">
    <property type="nucleotide sequence ID" value="XM_001429494.1"/>
</dbReference>
<dbReference type="Pfam" id="PF13948">
    <property type="entry name" value="DUF4215"/>
    <property type="match status" value="2"/>
</dbReference>
<dbReference type="KEGG" id="ptm:GSPATT00032365001"/>
<feature type="transmembrane region" description="Helical" evidence="4">
    <location>
        <begin position="2298"/>
        <end position="2318"/>
    </location>
</feature>
<evidence type="ECO:0000256" key="2">
    <source>
        <dbReference type="ARBA" id="ARBA00022737"/>
    </source>
</evidence>
<dbReference type="SMART" id="SM00639">
    <property type="entry name" value="PSA"/>
    <property type="match status" value="20"/>
</dbReference>
<dbReference type="InterPro" id="IPR011936">
    <property type="entry name" value="Myxo_disulph_rpt"/>
</dbReference>
<organism evidence="6 7">
    <name type="scientific">Paramecium tetraurelia</name>
    <dbReference type="NCBI Taxonomy" id="5888"/>
    <lineage>
        <taxon>Eukaryota</taxon>
        <taxon>Sar</taxon>
        <taxon>Alveolata</taxon>
        <taxon>Ciliophora</taxon>
        <taxon>Intramacronucleata</taxon>
        <taxon>Oligohymenophorea</taxon>
        <taxon>Peniculida</taxon>
        <taxon>Parameciidae</taxon>
        <taxon>Paramecium</taxon>
    </lineage>
</organism>
<evidence type="ECO:0000313" key="6">
    <source>
        <dbReference type="EMBL" id="CAK62133.1"/>
    </source>
</evidence>
<name>A0BUB6_PARTE</name>
<dbReference type="PANTHER" id="PTHR38934">
    <property type="entry name" value="HYPHALLY REGULATED CELL WALL PROTEIN 1"/>
    <property type="match status" value="1"/>
</dbReference>
<feature type="transmembrane region" description="Helical" evidence="4">
    <location>
        <begin position="2095"/>
        <end position="2117"/>
    </location>
</feature>
<gene>
    <name evidence="6" type="ORF">GSPATT00032365001</name>
</gene>
<feature type="transmembrane region" description="Helical" evidence="4">
    <location>
        <begin position="2236"/>
        <end position="2258"/>
    </location>
</feature>
<accession>A0BUB6</accession>
<feature type="transmembrane region" description="Helical" evidence="4">
    <location>
        <begin position="2195"/>
        <end position="2215"/>
    </location>
</feature>
<feature type="transmembrane region" description="Helical" evidence="4">
    <location>
        <begin position="2369"/>
        <end position="2389"/>
    </location>
</feature>
<dbReference type="PANTHER" id="PTHR38934:SF6">
    <property type="entry name" value="CHROMOSOME UNDETERMINED SCAFFOLD_176, WHOLE GENOME SHOTGUN SEQUENCE"/>
    <property type="match status" value="1"/>
</dbReference>
<evidence type="ECO:0000256" key="4">
    <source>
        <dbReference type="SAM" id="Phobius"/>
    </source>
</evidence>
<keyword evidence="4" id="KW-1133">Transmembrane helix</keyword>
<dbReference type="OMA" id="VKECEDY"/>
<dbReference type="InterPro" id="IPR002895">
    <property type="entry name" value="Paramecium_SA"/>
</dbReference>
<keyword evidence="3" id="KW-1015">Disulfide bond</keyword>
<evidence type="ECO:0000256" key="1">
    <source>
        <dbReference type="ARBA" id="ARBA00022729"/>
    </source>
</evidence>
<dbReference type="Pfam" id="PF01508">
    <property type="entry name" value="Paramecium_SA"/>
    <property type="match status" value="16"/>
</dbReference>
<dbReference type="HOGENOM" id="CLU_001399_0_0_1"/>
<protein>
    <recommendedName>
        <fullName evidence="8">EGF-like domain-containing protein</fullName>
    </recommendedName>
</protein>
<feature type="signal peptide" evidence="5">
    <location>
        <begin position="1"/>
        <end position="18"/>
    </location>
</feature>
<proteinExistence type="predicted"/>
<keyword evidence="2" id="KW-0677">Repeat</keyword>
<dbReference type="eggNOG" id="ENOG502SEUS">
    <property type="taxonomic scope" value="Eukaryota"/>
</dbReference>
<dbReference type="OrthoDB" id="291007at2759"/>
<dbReference type="Proteomes" id="UP000000600">
    <property type="component" value="Unassembled WGS sequence"/>
</dbReference>
<reference evidence="6 7" key="1">
    <citation type="journal article" date="2006" name="Nature">
        <title>Global trends of whole-genome duplications revealed by the ciliate Paramecium tetraurelia.</title>
        <authorList>
            <consortium name="Genoscope"/>
            <person name="Aury J.-M."/>
            <person name="Jaillon O."/>
            <person name="Duret L."/>
            <person name="Noel B."/>
            <person name="Jubin C."/>
            <person name="Porcel B.M."/>
            <person name="Segurens B."/>
            <person name="Daubin V."/>
            <person name="Anthouard V."/>
            <person name="Aiach N."/>
            <person name="Arnaiz O."/>
            <person name="Billaut A."/>
            <person name="Beisson J."/>
            <person name="Blanc I."/>
            <person name="Bouhouche K."/>
            <person name="Camara F."/>
            <person name="Duharcourt S."/>
            <person name="Guigo R."/>
            <person name="Gogendeau D."/>
            <person name="Katinka M."/>
            <person name="Keller A.-M."/>
            <person name="Kissmehl R."/>
            <person name="Klotz C."/>
            <person name="Koll F."/>
            <person name="Le Moue A."/>
            <person name="Lepere C."/>
            <person name="Malinsky S."/>
            <person name="Nowacki M."/>
            <person name="Nowak J.K."/>
            <person name="Plattner H."/>
            <person name="Poulain J."/>
            <person name="Ruiz F."/>
            <person name="Serrano V."/>
            <person name="Zagulski M."/>
            <person name="Dessen P."/>
            <person name="Betermier M."/>
            <person name="Weissenbach J."/>
            <person name="Scarpelli C."/>
            <person name="Schachter V."/>
            <person name="Sperling L."/>
            <person name="Meyer E."/>
            <person name="Cohen J."/>
            <person name="Wincker P."/>
        </authorList>
    </citation>
    <scope>NUCLEOTIDE SEQUENCE [LARGE SCALE GENOMIC DNA]</scope>
    <source>
        <strain evidence="6 7">Stock d4-2</strain>
    </source>
</reference>
<evidence type="ECO:0000256" key="3">
    <source>
        <dbReference type="ARBA" id="ARBA00023157"/>
    </source>
</evidence>
<keyword evidence="7" id="KW-1185">Reference proteome</keyword>
<dbReference type="EMBL" id="CT868018">
    <property type="protein sequence ID" value="CAK62133.1"/>
    <property type="molecule type" value="Genomic_DNA"/>
</dbReference>
<evidence type="ECO:0000313" key="7">
    <source>
        <dbReference type="Proteomes" id="UP000000600"/>
    </source>
</evidence>
<sequence>MQIKSALLFMLVVRSWQSEQNTCVCGHLSNQEQCAKSTICQWDGNICVLKEAYITTQSQLDPSNCKIYPQEKCSTLEKCGFYLNMCTEFKDCSVFQKDQCSESSYRCVSDGEKCVEVKECEDYLTNVACQNKNIHGKYCSWGISIKPNCQEIKDCTFLPEYFKSDQECRQGLSYCTVSKKSQGCQESGENCVDHQNENQCITNRSQTVKCYWDTITLLCKELKCENITGYTDESCKKILPECTTNGITCTERKNCEDAQNIEGCITDKKNNKCAFYNKACMIKTCSTASSQYSNYYLCQGYDDKLDCVSVKGGGCKKRPAACEDFEQQLDCDLQESLGCIWYGDQCLVRQCSYAPQKYNQSDCKTFGQCIGKTGGGCQDWPETCDLILQQEFCEFDKEGNWCRWTDGTCLQLMCTNFKYPKYDSHTKCQLLSKKCTYSVQFGSCVDYLCETVTDDMPCQKDYNNNKCIKRFGCTEKKCSNAPVAMNTNTQCEGWLANCTVNVLVFGSVQSIRGCTKKKAQCKDCYEQQCVTTVIGEKCKWSSNKCIPKLCSDAEITIITNEDCLRYKPQGAAVPCILKVAGAGCQDWPVICSALGNEVQCNYGLYNGTKCYWNGAACKDRTCNNAIDTINSNFLCVQYNPICILDSDQLGCKLRPSNLQCSDAPDSPLYDSHEKCFVWNNKCTVQPVVGCYQKQTLCSNYLINQCNYTITGQKCKWVSGSCGPLNCELKVDTVSVYNNFCETYDINCTVKTPTTCIPLKTNCSQYVEEQSCVINSTYEKCKWIISSNTCTDYTCEMNTTATTESQCFAMRQGFKCQLIMNSDGTYGPGCETRKTSCSGLVQVVCNKTVLQDGSRCYYNSSSCTILGSENCSAIQTVGQYQHHICLYYASYCIGDISGQLNKCQHKYYCGYFNNALCNYMMSNYDECTIDYYSNTCRDKKYCSSYPQNQCSYTSLSVRCAWQSTYSYCYEYGCSTITASTDSSCQASSTMCRYPGSGTSCSLVYYCSDVQYRASTCSSTITYYNERCYYDGTYCVSRICSQLTYPSDNQQCYKWRKDCIYSSSYTYCISGSCSYFTDVYQCFRNNCYYQYGYGCTSQIMCNQNSSATKNYDCELISPICKLNYRNGQGCEYRSCKDITSSSVCNSSRNFHWVYCQYTSGCVHMTCDQITLQSKCQLAYGYYNTAETYVAKCYWCDSLCSYSNTCALGSTQLPVSHDECQYLNPTKTIASDTFKCTLKLNNCSDYHYYRQCEYTVTGQKCFWDRNQSPSCFDYCLTKVQAGLTHAQCQAYHPQCVANAASNKCINLVCSSFSTSLSCNNLTTLCMWEPIDSVCVKYETYLYCHRFGIEADCNSGKNTSNNGCLWNSTSSKCEDRTCSNYVGVPTSLEDCDNWLKNCQFDSTNNVCVADCSSAPKSKQYDTLEECEQYYQDKICTIVPGVKKCQSLFDDCSSYLIDSMCQIDSAYNPCFWSIPLTKCFSLNSCLILETINDTHLKCNTLWKNCTVNTSLAGCIELDDCANYTIEDQCVIDKNNIDCQWFQSKCYIKSCSTAPLVLYTPTDCQAYFPQSICTSNNDSDACFEGHNVCKKYPMQACSLPGQMNTSGVPCFWDSNQSRCREKVCSNAPSKFETTAQCEGFLSNKQCQVIGCKQVECEDFPFRNDETCRIAMENFRCTTNGYECIERTNCEDATLEDACTFDYQMNECQWTDYPVYQCVQKTCATAPVELKTHIECQNYLKGCTNKIEGGCTNLKTCPEIITQDGCKIDINNEECLWDSFYEKCFPNHCQGFCGDGMIQLPLEECDDGNFLPYDGCYDCKIQCPLGCNDCNGKICQKCNEIKGYYYNSATQQCQTKCGDKIVNGQEYCDDGNDIEYDGCYECQYSCDIYCVNCYQGECIECPKGFNQNGPYCLSKCGDGIQNPIFEECDDGNIRPNDGCDSNCFVESNWKCKVVSSLSECYYLVYPKIVLTLMTKQTEQNQDVKVSFSEKVKLNSTSITPDDFLSQIQILITNKDSVDFSFNIVPIKPISYELDDASYRITLTIKEQILKPNLRVIIKSIYLVNQFDNTLFIEQDDIILNDSFVVSEDSKSVAANAAFLSQLIIYSVLALAIVSFLSGNLEILFNLIDVLQQLSYIRYININFPYHLDLYFDVFNFVTLQPLLEYVQFNSFVEGSLNLETPEIFPSGKFNLFGVNAYFGVNFQSFLICMTVGFANYFLSIIITYILKKPTVGWGDTPSKISRYFYLLIMKAYQLLFTTAFSYMQYFFFSGIIRIFLSNYYDLTFSALLQVMNFNTQSTLLKWSSLLAAVTLLINASLILIFYASLSKKNVFQKSLYVLVDGLNIGRNKWNKQFNTVTLVKKLCFIYTLVLLQDSPIFQTLLISFISSIFAIYVLLLQPFEHQFENYKIIVTEFCVSFNTCSFLVYCSKEIFYNSEMSDMLGWLNIFIFSFILTFSLALDSYSQILQLKRIFDKMLQPKVKSSNQIKIQSTKLFTVVGDNEVNF</sequence>
<evidence type="ECO:0008006" key="8">
    <source>
        <dbReference type="Google" id="ProtNLM"/>
    </source>
</evidence>
<evidence type="ECO:0000256" key="5">
    <source>
        <dbReference type="SAM" id="SignalP"/>
    </source>
</evidence>
<keyword evidence="4" id="KW-0812">Transmembrane</keyword>
<feature type="transmembrane region" description="Helical" evidence="4">
    <location>
        <begin position="2401"/>
        <end position="2420"/>
    </location>
</feature>
<keyword evidence="1 5" id="KW-0732">Signal</keyword>
<keyword evidence="4" id="KW-0472">Membrane</keyword>
<dbReference type="InParanoid" id="A0BUB6"/>
<feature type="transmembrane region" description="Helical" evidence="4">
    <location>
        <begin position="2432"/>
        <end position="2451"/>
    </location>
</feature>
<dbReference type="GeneID" id="5015315"/>
<feature type="chain" id="PRO_5002622554" description="EGF-like domain-containing protein" evidence="5">
    <location>
        <begin position="19"/>
        <end position="2496"/>
    </location>
</feature>